<feature type="region of interest" description="Disordered" evidence="1">
    <location>
        <begin position="15"/>
        <end position="41"/>
    </location>
</feature>
<feature type="compositionally biased region" description="Polar residues" evidence="1">
    <location>
        <begin position="15"/>
        <end position="24"/>
    </location>
</feature>
<protein>
    <submittedName>
        <fullName evidence="3">Uncharacterized protein</fullName>
    </submittedName>
</protein>
<dbReference type="RefSeq" id="WP_191022964.1">
    <property type="nucleotide sequence ID" value="NZ_JABBXD010000002.1"/>
</dbReference>
<dbReference type="Proteomes" id="UP000624419">
    <property type="component" value="Unassembled WGS sequence"/>
</dbReference>
<accession>A0ABR8LFX9</accession>
<evidence type="ECO:0000256" key="2">
    <source>
        <dbReference type="SAM" id="SignalP"/>
    </source>
</evidence>
<reference evidence="3 4" key="1">
    <citation type="submission" date="2020-04" db="EMBL/GenBank/DDBJ databases">
        <title>Salinimonas sp. HHU 13199.</title>
        <authorList>
            <person name="Cui X."/>
            <person name="Zhang D."/>
        </authorList>
    </citation>
    <scope>NUCLEOTIDE SEQUENCE [LARGE SCALE GENOMIC DNA]</scope>
    <source>
        <strain evidence="3 4">HHU 13199</strain>
    </source>
</reference>
<organism evidence="3 4">
    <name type="scientific">Salinimonas profundi</name>
    <dbReference type="NCBI Taxonomy" id="2729140"/>
    <lineage>
        <taxon>Bacteria</taxon>
        <taxon>Pseudomonadati</taxon>
        <taxon>Pseudomonadota</taxon>
        <taxon>Gammaproteobacteria</taxon>
        <taxon>Alteromonadales</taxon>
        <taxon>Alteromonadaceae</taxon>
        <taxon>Alteromonas/Salinimonas group</taxon>
        <taxon>Salinimonas</taxon>
    </lineage>
</organism>
<evidence type="ECO:0000313" key="3">
    <source>
        <dbReference type="EMBL" id="MBD3585166.1"/>
    </source>
</evidence>
<evidence type="ECO:0000313" key="4">
    <source>
        <dbReference type="Proteomes" id="UP000624419"/>
    </source>
</evidence>
<feature type="chain" id="PRO_5047445664" evidence="2">
    <location>
        <begin position="20"/>
        <end position="54"/>
    </location>
</feature>
<keyword evidence="4" id="KW-1185">Reference proteome</keyword>
<dbReference type="EMBL" id="JABBXD010000002">
    <property type="protein sequence ID" value="MBD3585166.1"/>
    <property type="molecule type" value="Genomic_DNA"/>
</dbReference>
<comment type="caution">
    <text evidence="3">The sequence shown here is derived from an EMBL/GenBank/DDBJ whole genome shotgun (WGS) entry which is preliminary data.</text>
</comment>
<feature type="signal peptide" evidence="2">
    <location>
        <begin position="1"/>
        <end position="19"/>
    </location>
</feature>
<name>A0ABR8LFX9_9ALTE</name>
<sequence length="54" mass="5861">MLKAYAVALVLSSSTPVASDTQETARPLEKQQTESSTELYRPKPGKCFVCGVDK</sequence>
<proteinExistence type="predicted"/>
<evidence type="ECO:0000256" key="1">
    <source>
        <dbReference type="SAM" id="MobiDB-lite"/>
    </source>
</evidence>
<gene>
    <name evidence="3" type="ORF">HHX48_05405</name>
</gene>
<keyword evidence="2" id="KW-0732">Signal</keyword>